<dbReference type="EMBL" id="JANEYG010000070">
    <property type="protein sequence ID" value="KAJ8914494.1"/>
    <property type="molecule type" value="Genomic_DNA"/>
</dbReference>
<evidence type="ECO:0000313" key="2">
    <source>
        <dbReference type="Proteomes" id="UP001159042"/>
    </source>
</evidence>
<proteinExistence type="predicted"/>
<evidence type="ECO:0000313" key="1">
    <source>
        <dbReference type="EMBL" id="KAJ8914494.1"/>
    </source>
</evidence>
<keyword evidence="2" id="KW-1185">Reference proteome</keyword>
<dbReference type="Proteomes" id="UP001159042">
    <property type="component" value="Unassembled WGS sequence"/>
</dbReference>
<reference evidence="1 2" key="1">
    <citation type="journal article" date="2023" name="Insect Mol. Biol.">
        <title>Genome sequencing provides insights into the evolution of gene families encoding plant cell wall-degrading enzymes in longhorned beetles.</title>
        <authorList>
            <person name="Shin N.R."/>
            <person name="Okamura Y."/>
            <person name="Kirsch R."/>
            <person name="Pauchet Y."/>
        </authorList>
    </citation>
    <scope>NUCLEOTIDE SEQUENCE [LARGE SCALE GENOMIC DNA]</scope>
    <source>
        <strain evidence="1">EAD_L_NR</strain>
    </source>
</reference>
<organism evidence="1 2">
    <name type="scientific">Exocentrus adspersus</name>
    <dbReference type="NCBI Taxonomy" id="1586481"/>
    <lineage>
        <taxon>Eukaryota</taxon>
        <taxon>Metazoa</taxon>
        <taxon>Ecdysozoa</taxon>
        <taxon>Arthropoda</taxon>
        <taxon>Hexapoda</taxon>
        <taxon>Insecta</taxon>
        <taxon>Pterygota</taxon>
        <taxon>Neoptera</taxon>
        <taxon>Endopterygota</taxon>
        <taxon>Coleoptera</taxon>
        <taxon>Polyphaga</taxon>
        <taxon>Cucujiformia</taxon>
        <taxon>Chrysomeloidea</taxon>
        <taxon>Cerambycidae</taxon>
        <taxon>Lamiinae</taxon>
        <taxon>Acanthocinini</taxon>
        <taxon>Exocentrus</taxon>
    </lineage>
</organism>
<comment type="caution">
    <text evidence="1">The sequence shown here is derived from an EMBL/GenBank/DDBJ whole genome shotgun (WGS) entry which is preliminary data.</text>
</comment>
<gene>
    <name evidence="1" type="ORF">NQ315_002766</name>
</gene>
<sequence>MEYRKMEVETEDTEDKAILKTKANIYKNKKLFKKTGFSIKEVLTRSNIDLMKKAIDKYGFSNVWSQNGKFYALANNARILIKCPNDCN</sequence>
<dbReference type="AlphaFoldDB" id="A0AAV8VK04"/>
<accession>A0AAV8VK04</accession>
<name>A0AAV8VK04_9CUCU</name>
<protein>
    <submittedName>
        <fullName evidence="1">Uncharacterized protein</fullName>
    </submittedName>
</protein>